<dbReference type="Proteomes" id="UP001523219">
    <property type="component" value="Unassembled WGS sequence"/>
</dbReference>
<keyword evidence="2" id="KW-1185">Reference proteome</keyword>
<dbReference type="RefSeq" id="WP_252428505.1">
    <property type="nucleotide sequence ID" value="NZ_JAMWMR010000041.1"/>
</dbReference>
<comment type="caution">
    <text evidence="1">The sequence shown here is derived from an EMBL/GenBank/DDBJ whole genome shotgun (WGS) entry which is preliminary data.</text>
</comment>
<organism evidence="1 2">
    <name type="scientific">Streptomyces macrolidinus</name>
    <dbReference type="NCBI Taxonomy" id="2952607"/>
    <lineage>
        <taxon>Bacteria</taxon>
        <taxon>Bacillati</taxon>
        <taxon>Actinomycetota</taxon>
        <taxon>Actinomycetes</taxon>
        <taxon>Kitasatosporales</taxon>
        <taxon>Streptomycetaceae</taxon>
        <taxon>Streptomyces</taxon>
    </lineage>
</organism>
<accession>A0ABT0ZM62</accession>
<evidence type="ECO:0000313" key="1">
    <source>
        <dbReference type="EMBL" id="MCN9244675.1"/>
    </source>
</evidence>
<name>A0ABT0ZM62_9ACTN</name>
<gene>
    <name evidence="1" type="ORF">NGF19_28505</name>
</gene>
<dbReference type="EMBL" id="JAMWMR010000041">
    <property type="protein sequence ID" value="MCN9244675.1"/>
    <property type="molecule type" value="Genomic_DNA"/>
</dbReference>
<protein>
    <submittedName>
        <fullName evidence="1">Uncharacterized protein</fullName>
    </submittedName>
</protein>
<sequence length="73" mass="8395">MASGSQTLKYEAYIRSPDMEVLNDATFGVDADPADIWAYLDEATARLQKRYPSYSFTPRLVRYDQVTTEIERP</sequence>
<evidence type="ECO:0000313" key="2">
    <source>
        <dbReference type="Proteomes" id="UP001523219"/>
    </source>
</evidence>
<proteinExistence type="predicted"/>
<reference evidence="1 2" key="1">
    <citation type="submission" date="2022-05" db="EMBL/GenBank/DDBJ databases">
        <title>Streptomyces sp. nov. RY43-2 isolated from soil of a peat swamp forest.</title>
        <authorList>
            <person name="Kanchanasin P."/>
            <person name="Tanasupawat S."/>
            <person name="Phongsopitanun W."/>
        </authorList>
    </citation>
    <scope>NUCLEOTIDE SEQUENCE [LARGE SCALE GENOMIC DNA]</scope>
    <source>
        <strain evidence="1 2">RY43-2</strain>
    </source>
</reference>